<feature type="transmembrane region" description="Helical" evidence="1">
    <location>
        <begin position="26"/>
        <end position="45"/>
    </location>
</feature>
<keyword evidence="1" id="KW-1133">Transmembrane helix</keyword>
<dbReference type="InterPro" id="IPR010540">
    <property type="entry name" value="CmpB_TMEM229"/>
</dbReference>
<dbReference type="AlphaFoldDB" id="A0A9D1V5C5"/>
<dbReference type="Proteomes" id="UP000824193">
    <property type="component" value="Unassembled WGS sequence"/>
</dbReference>
<organism evidence="2 3">
    <name type="scientific">Candidatus Allofournierella pullicola</name>
    <dbReference type="NCBI Taxonomy" id="2838596"/>
    <lineage>
        <taxon>Bacteria</taxon>
        <taxon>Bacillati</taxon>
        <taxon>Bacillota</taxon>
        <taxon>Clostridia</taxon>
        <taxon>Eubacteriales</taxon>
        <taxon>Oscillospiraceae</taxon>
        <taxon>Allofournierella</taxon>
    </lineage>
</organism>
<accession>A0A9D1V5C5</accession>
<keyword evidence="1" id="KW-0472">Membrane</keyword>
<proteinExistence type="predicted"/>
<reference evidence="2" key="2">
    <citation type="submission" date="2021-04" db="EMBL/GenBank/DDBJ databases">
        <authorList>
            <person name="Gilroy R."/>
        </authorList>
    </citation>
    <scope>NUCLEOTIDE SEQUENCE</scope>
    <source>
        <strain evidence="2">2239</strain>
    </source>
</reference>
<evidence type="ECO:0000313" key="3">
    <source>
        <dbReference type="Proteomes" id="UP000824193"/>
    </source>
</evidence>
<feature type="transmembrane region" description="Helical" evidence="1">
    <location>
        <begin position="57"/>
        <end position="81"/>
    </location>
</feature>
<keyword evidence="1" id="KW-0812">Transmembrane</keyword>
<protein>
    <submittedName>
        <fullName evidence="2">ABC transporter permease</fullName>
    </submittedName>
</protein>
<evidence type="ECO:0000313" key="2">
    <source>
        <dbReference type="EMBL" id="HIX06358.1"/>
    </source>
</evidence>
<sequence>MIEKSALFCLGALGYGCIELVWRGRTHWTMLLAGGVCMLALWALNERLARWPLLARCAAGALVITGVELAFGVVCNLLLGWRVWDYSLLWGNLWGQICPLYSSLWFLLCVPIFGSLSLCRARLDAPAAPGGGQEG</sequence>
<dbReference type="EMBL" id="DXFW01000034">
    <property type="protein sequence ID" value="HIX06358.1"/>
    <property type="molecule type" value="Genomic_DNA"/>
</dbReference>
<reference evidence="2" key="1">
    <citation type="journal article" date="2021" name="PeerJ">
        <title>Extensive microbial diversity within the chicken gut microbiome revealed by metagenomics and culture.</title>
        <authorList>
            <person name="Gilroy R."/>
            <person name="Ravi A."/>
            <person name="Getino M."/>
            <person name="Pursley I."/>
            <person name="Horton D.L."/>
            <person name="Alikhan N.F."/>
            <person name="Baker D."/>
            <person name="Gharbi K."/>
            <person name="Hall N."/>
            <person name="Watson M."/>
            <person name="Adriaenssens E.M."/>
            <person name="Foster-Nyarko E."/>
            <person name="Jarju S."/>
            <person name="Secka A."/>
            <person name="Antonio M."/>
            <person name="Oren A."/>
            <person name="Chaudhuri R.R."/>
            <person name="La Ragione R."/>
            <person name="Hildebrand F."/>
            <person name="Pallen M.J."/>
        </authorList>
    </citation>
    <scope>NUCLEOTIDE SEQUENCE</scope>
    <source>
        <strain evidence="2">2239</strain>
    </source>
</reference>
<evidence type="ECO:0000256" key="1">
    <source>
        <dbReference type="SAM" id="Phobius"/>
    </source>
</evidence>
<gene>
    <name evidence="2" type="ORF">H9865_09750</name>
</gene>
<feature type="transmembrane region" description="Helical" evidence="1">
    <location>
        <begin position="93"/>
        <end position="113"/>
    </location>
</feature>
<dbReference type="Pfam" id="PF06541">
    <property type="entry name" value="ABC_trans_CmpB"/>
    <property type="match status" value="1"/>
</dbReference>
<dbReference type="PROSITE" id="PS51257">
    <property type="entry name" value="PROKAR_LIPOPROTEIN"/>
    <property type="match status" value="1"/>
</dbReference>
<comment type="caution">
    <text evidence="2">The sequence shown here is derived from an EMBL/GenBank/DDBJ whole genome shotgun (WGS) entry which is preliminary data.</text>
</comment>
<name>A0A9D1V5C5_9FIRM</name>